<evidence type="ECO:0000259" key="1">
    <source>
        <dbReference type="Pfam" id="PF00149"/>
    </source>
</evidence>
<sequence>MKLRQLVSLIALAVMFIYSFSGNEEPSASRLTIGNETPGAPEKPLLAFAVISDIHIQSWHMPSHQKLLNALNDLNGIKPRADALVVNGDMTNGQPADYAVLNKLFADAPHPRNLFFSIGNHEYYKAWFDWKGAFDRGGFPHGETEADSIARFLALTGERQVYYEKTVNGFPFLFLGSERYRQSDPTNGEGAYLTPQQLDWLHTSLLKNKNNKRIFVFLHQPLPNTLSGTAACCIPERAAIQHERLKNMLAQYPQAVLFTGHTHRELKLPAAFVRDKFAMVGSSSVAAPLTDNGSGGELELTPDASEGLFVEVYDHSVLIRGRDFRHGSWIPEASFEID</sequence>
<comment type="caution">
    <text evidence="2">The sequence shown here is derived from an EMBL/GenBank/DDBJ whole genome shotgun (WGS) entry which is preliminary data.</text>
</comment>
<reference evidence="2 3" key="1">
    <citation type="journal article" date="2009" name="Int. J. Syst. Evol. Microbiol.">
        <title>Paenibacillus contaminans sp. nov., isolated from a contaminated laboratory plate.</title>
        <authorList>
            <person name="Chou J.H."/>
            <person name="Lee J.H."/>
            <person name="Lin M.C."/>
            <person name="Chang P.S."/>
            <person name="Arun A.B."/>
            <person name="Young C.C."/>
            <person name="Chen W.M."/>
        </authorList>
    </citation>
    <scope>NUCLEOTIDE SEQUENCE [LARGE SCALE GENOMIC DNA]</scope>
    <source>
        <strain evidence="2 3">CKOBP-6</strain>
    </source>
</reference>
<gene>
    <name evidence="2" type="ORF">DQG23_04290</name>
</gene>
<protein>
    <submittedName>
        <fullName evidence="2">Metallophosphoesterase</fullName>
    </submittedName>
</protein>
<dbReference type="Gene3D" id="3.60.21.10">
    <property type="match status" value="1"/>
</dbReference>
<dbReference type="SUPFAM" id="SSF56300">
    <property type="entry name" value="Metallo-dependent phosphatases"/>
    <property type="match status" value="1"/>
</dbReference>
<organism evidence="2 3">
    <name type="scientific">Paenibacillus contaminans</name>
    <dbReference type="NCBI Taxonomy" id="450362"/>
    <lineage>
        <taxon>Bacteria</taxon>
        <taxon>Bacillati</taxon>
        <taxon>Bacillota</taxon>
        <taxon>Bacilli</taxon>
        <taxon>Bacillales</taxon>
        <taxon>Paenibacillaceae</taxon>
        <taxon>Paenibacillus</taxon>
    </lineage>
</organism>
<name>A0A329MRL4_9BACL</name>
<dbReference type="Pfam" id="PF00149">
    <property type="entry name" value="Metallophos"/>
    <property type="match status" value="1"/>
</dbReference>
<dbReference type="InterPro" id="IPR051918">
    <property type="entry name" value="STPP_CPPED1"/>
</dbReference>
<dbReference type="InterPro" id="IPR004843">
    <property type="entry name" value="Calcineurin-like_PHP"/>
</dbReference>
<dbReference type="AlphaFoldDB" id="A0A329MRL4"/>
<proteinExistence type="predicted"/>
<dbReference type="OrthoDB" id="1645838at2"/>
<evidence type="ECO:0000313" key="3">
    <source>
        <dbReference type="Proteomes" id="UP000250369"/>
    </source>
</evidence>
<evidence type="ECO:0000313" key="2">
    <source>
        <dbReference type="EMBL" id="RAV22180.1"/>
    </source>
</evidence>
<dbReference type="InterPro" id="IPR029052">
    <property type="entry name" value="Metallo-depent_PP-like"/>
</dbReference>
<accession>A0A329MRL4</accession>
<feature type="domain" description="Calcineurin-like phosphoesterase" evidence="1">
    <location>
        <begin position="48"/>
        <end position="264"/>
    </location>
</feature>
<dbReference type="PANTHER" id="PTHR43143">
    <property type="entry name" value="METALLOPHOSPHOESTERASE, CALCINEURIN SUPERFAMILY"/>
    <property type="match status" value="1"/>
</dbReference>
<dbReference type="EMBL" id="QMFB01000002">
    <property type="protein sequence ID" value="RAV22180.1"/>
    <property type="molecule type" value="Genomic_DNA"/>
</dbReference>
<dbReference type="RefSeq" id="WP_113029587.1">
    <property type="nucleotide sequence ID" value="NZ_QMFB01000002.1"/>
</dbReference>
<dbReference type="GO" id="GO:0016787">
    <property type="term" value="F:hydrolase activity"/>
    <property type="evidence" value="ECO:0007669"/>
    <property type="project" value="InterPro"/>
</dbReference>
<dbReference type="Proteomes" id="UP000250369">
    <property type="component" value="Unassembled WGS sequence"/>
</dbReference>
<keyword evidence="3" id="KW-1185">Reference proteome</keyword>
<dbReference type="PANTHER" id="PTHR43143:SF1">
    <property type="entry name" value="SERINE_THREONINE-PROTEIN PHOSPHATASE CPPED1"/>
    <property type="match status" value="1"/>
</dbReference>